<proteinExistence type="predicted"/>
<dbReference type="AlphaFoldDB" id="A0A192CEJ2"/>
<evidence type="ECO:0000313" key="1">
    <source>
        <dbReference type="EMBL" id="ANK04126.1"/>
    </source>
</evidence>
<organism evidence="1 2">
    <name type="scientific">Escherichia coli O25b:H4</name>
    <dbReference type="NCBI Taxonomy" id="941280"/>
    <lineage>
        <taxon>Bacteria</taxon>
        <taxon>Pseudomonadati</taxon>
        <taxon>Pseudomonadota</taxon>
        <taxon>Gammaproteobacteria</taxon>
        <taxon>Enterobacterales</taxon>
        <taxon>Enterobacteriaceae</taxon>
        <taxon>Escherichia</taxon>
    </lineage>
</organism>
<dbReference type="PATRIC" id="fig|941280.3.peg.2843"/>
<reference evidence="1 2" key="1">
    <citation type="submission" date="2016-03" db="EMBL/GenBank/DDBJ databases">
        <title>Genome Sequence and Comparative Pathogenic Determinants of Uropathogenic Escherichia coli O25b:H4, a Clinical Isolate from Saudi Arabia.</title>
        <authorList>
            <person name="Alyamani E.A.J."/>
            <person name="Khiyami M.A."/>
            <person name="Booq R.Y."/>
            <person name="Bahwerth F.S."/>
            <person name="Vaisvil B."/>
            <person name="Schmitt D.P."/>
            <person name="Kapatral V."/>
        </authorList>
    </citation>
    <scope>NUCLEOTIDE SEQUENCE [LARGE SCALE GENOMIC DNA]</scope>
    <source>
        <strain evidence="1 2">O25b:H4</strain>
    </source>
</reference>
<dbReference type="Proteomes" id="UP000183316">
    <property type="component" value="Chromosome"/>
</dbReference>
<dbReference type="EMBL" id="CP015085">
    <property type="protein sequence ID" value="ANK04126.1"/>
    <property type="molecule type" value="Genomic_DNA"/>
</dbReference>
<protein>
    <submittedName>
        <fullName evidence="1">Uncharacterized protein</fullName>
    </submittedName>
</protein>
<accession>A0A192CEJ2</accession>
<evidence type="ECO:0000313" key="2">
    <source>
        <dbReference type="Proteomes" id="UP000183316"/>
    </source>
</evidence>
<sequence length="30" mass="3620">MNVFYICIRNKTYKRFIEIIGITDVLLNDN</sequence>
<name>A0A192CEJ2_ECO25</name>
<gene>
    <name evidence="1" type="ORF">WLH_02865</name>
</gene>